<gene>
    <name evidence="3" type="ORF">LEA_10957</name>
</gene>
<proteinExistence type="predicted"/>
<name>K1T9I7_9ZZZZ</name>
<evidence type="ECO:0000313" key="3">
    <source>
        <dbReference type="EMBL" id="EKC64179.1"/>
    </source>
</evidence>
<sequence length="219" mass="24826">MYNEMAKVGYIFKADRYDGFEADKEWMQKYGCVQVIEEPVESEALRPKWKQLVASLERGDEVVVAKFSNALRGSRELSAFIELCRIKVVRIISIHDRIDSRGKLFPETTVADVLEMFGALPEEVAILRYSSARVLNLQQNAKIPKKTMKAMDKADKENTIVDMYVNGHSFEDIMAVSGYSSRSSVFSVLHRHGVKLNRGKFSGPLGTRKKKKDDSPAEE</sequence>
<organism evidence="3">
    <name type="scientific">human gut metagenome</name>
    <dbReference type="NCBI Taxonomy" id="408170"/>
    <lineage>
        <taxon>unclassified sequences</taxon>
        <taxon>metagenomes</taxon>
        <taxon>organismal metagenomes</taxon>
    </lineage>
</organism>
<dbReference type="InterPro" id="IPR036162">
    <property type="entry name" value="Resolvase-like_N_sf"/>
</dbReference>
<dbReference type="GO" id="GO:0003677">
    <property type="term" value="F:DNA binding"/>
    <property type="evidence" value="ECO:0007669"/>
    <property type="project" value="InterPro"/>
</dbReference>
<comment type="caution">
    <text evidence="3">The sequence shown here is derived from an EMBL/GenBank/DDBJ whole genome shotgun (WGS) entry which is preliminary data.</text>
</comment>
<dbReference type="InterPro" id="IPR006119">
    <property type="entry name" value="Resolv_N"/>
</dbReference>
<dbReference type="GO" id="GO:0000150">
    <property type="term" value="F:DNA strand exchange activity"/>
    <property type="evidence" value="ECO:0007669"/>
    <property type="project" value="InterPro"/>
</dbReference>
<dbReference type="AlphaFoldDB" id="K1T9I7"/>
<accession>K1T9I7</accession>
<evidence type="ECO:0000256" key="1">
    <source>
        <dbReference type="SAM" id="MobiDB-lite"/>
    </source>
</evidence>
<dbReference type="Gene3D" id="3.40.50.1390">
    <property type="entry name" value="Resolvase, N-terminal catalytic domain"/>
    <property type="match status" value="1"/>
</dbReference>
<dbReference type="Pfam" id="PF00239">
    <property type="entry name" value="Resolvase"/>
    <property type="match status" value="1"/>
</dbReference>
<protein>
    <submittedName>
        <fullName evidence="3">Serine type site-specific recombinase</fullName>
    </submittedName>
</protein>
<dbReference type="SMART" id="SM00857">
    <property type="entry name" value="Resolvase"/>
    <property type="match status" value="1"/>
</dbReference>
<reference evidence="3" key="1">
    <citation type="journal article" date="2013" name="Environ. Microbiol.">
        <title>Microbiota from the distal guts of lean and obese adolescents exhibit partial functional redundancy besides clear differences in community structure.</title>
        <authorList>
            <person name="Ferrer M."/>
            <person name="Ruiz A."/>
            <person name="Lanza F."/>
            <person name="Haange S.B."/>
            <person name="Oberbach A."/>
            <person name="Till H."/>
            <person name="Bargiela R."/>
            <person name="Campoy C."/>
            <person name="Segura M.T."/>
            <person name="Richter M."/>
            <person name="von Bergen M."/>
            <person name="Seifert J."/>
            <person name="Suarez A."/>
        </authorList>
    </citation>
    <scope>NUCLEOTIDE SEQUENCE</scope>
</reference>
<evidence type="ECO:0000259" key="2">
    <source>
        <dbReference type="SMART" id="SM00857"/>
    </source>
</evidence>
<feature type="domain" description="Resolvase/invertase-type recombinase catalytic" evidence="2">
    <location>
        <begin position="7"/>
        <end position="142"/>
    </location>
</feature>
<feature type="region of interest" description="Disordered" evidence="1">
    <location>
        <begin position="199"/>
        <end position="219"/>
    </location>
</feature>
<dbReference type="SUPFAM" id="SSF53041">
    <property type="entry name" value="Resolvase-like"/>
    <property type="match status" value="1"/>
</dbReference>
<dbReference type="EMBL" id="AJWY01007375">
    <property type="protein sequence ID" value="EKC64179.1"/>
    <property type="molecule type" value="Genomic_DNA"/>
</dbReference>